<dbReference type="EMBL" id="DVFJ01000038">
    <property type="protein sequence ID" value="HIQ72730.1"/>
    <property type="molecule type" value="Genomic_DNA"/>
</dbReference>
<evidence type="ECO:0000313" key="3">
    <source>
        <dbReference type="Proteomes" id="UP000886887"/>
    </source>
</evidence>
<accession>A0A9D0ZC75</accession>
<sequence length="261" mass="29977">MKRRGLFLLLALLLTLPVQAMGRGELTYQAVGEEGAEPAAAQTDAARTETSPAREEMIDGIIDLAQRKYEETNGRAQRAQYASDIYICKNFTVYLFNQVAVDYRMAEFPDVELYIPNNNPSEACAPYVYGLEWEDVPAEEGNPFYEAARFRYDSELTDAENRELARQFLMQAQRGDFFQMAANYYYGVGAHSMIFIADYDPETDTVRWTDSNMKGERRNGERYGYVQFDAVKEIDWFVDAFCRKGYGATIYRLRGDIVWAQ</sequence>
<reference evidence="2" key="2">
    <citation type="journal article" date="2021" name="PeerJ">
        <title>Extensive microbial diversity within the chicken gut microbiome revealed by metagenomics and culture.</title>
        <authorList>
            <person name="Gilroy R."/>
            <person name="Ravi A."/>
            <person name="Getino M."/>
            <person name="Pursley I."/>
            <person name="Horton D.L."/>
            <person name="Alikhan N.F."/>
            <person name="Baker D."/>
            <person name="Gharbi K."/>
            <person name="Hall N."/>
            <person name="Watson M."/>
            <person name="Adriaenssens E.M."/>
            <person name="Foster-Nyarko E."/>
            <person name="Jarju S."/>
            <person name="Secka A."/>
            <person name="Antonio M."/>
            <person name="Oren A."/>
            <person name="Chaudhuri R.R."/>
            <person name="La Ragione R."/>
            <person name="Hildebrand F."/>
            <person name="Pallen M.J."/>
        </authorList>
    </citation>
    <scope>NUCLEOTIDE SEQUENCE</scope>
    <source>
        <strain evidence="2">ChiSxjej2B14-6234</strain>
    </source>
</reference>
<dbReference type="AlphaFoldDB" id="A0A9D0ZC75"/>
<keyword evidence="1" id="KW-0732">Signal</keyword>
<feature type="chain" id="PRO_5038995001" evidence="1">
    <location>
        <begin position="21"/>
        <end position="261"/>
    </location>
</feature>
<reference evidence="2" key="1">
    <citation type="submission" date="2020-10" db="EMBL/GenBank/DDBJ databases">
        <authorList>
            <person name="Gilroy R."/>
        </authorList>
    </citation>
    <scope>NUCLEOTIDE SEQUENCE</scope>
    <source>
        <strain evidence="2">ChiSxjej2B14-6234</strain>
    </source>
</reference>
<protein>
    <submittedName>
        <fullName evidence="2">Uncharacterized protein</fullName>
    </submittedName>
</protein>
<name>A0A9D0ZC75_9FIRM</name>
<evidence type="ECO:0000313" key="2">
    <source>
        <dbReference type="EMBL" id="HIQ72730.1"/>
    </source>
</evidence>
<proteinExistence type="predicted"/>
<comment type="caution">
    <text evidence="2">The sequence shown here is derived from an EMBL/GenBank/DDBJ whole genome shotgun (WGS) entry which is preliminary data.</text>
</comment>
<dbReference type="Proteomes" id="UP000886887">
    <property type="component" value="Unassembled WGS sequence"/>
</dbReference>
<evidence type="ECO:0000256" key="1">
    <source>
        <dbReference type="SAM" id="SignalP"/>
    </source>
</evidence>
<organism evidence="2 3">
    <name type="scientific">Candidatus Onthenecus intestinigallinarum</name>
    <dbReference type="NCBI Taxonomy" id="2840875"/>
    <lineage>
        <taxon>Bacteria</taxon>
        <taxon>Bacillati</taxon>
        <taxon>Bacillota</taxon>
        <taxon>Clostridia</taxon>
        <taxon>Eubacteriales</taxon>
        <taxon>Candidatus Onthenecus</taxon>
    </lineage>
</organism>
<feature type="signal peptide" evidence="1">
    <location>
        <begin position="1"/>
        <end position="20"/>
    </location>
</feature>
<gene>
    <name evidence="2" type="ORF">IAB73_11045</name>
</gene>